<evidence type="ECO:0000313" key="4">
    <source>
        <dbReference type="Proteomes" id="UP000001449"/>
    </source>
</evidence>
<dbReference type="EMBL" id="CM000641">
    <property type="protein sequence ID" value="EED93433.1"/>
    <property type="molecule type" value="Genomic_DNA"/>
</dbReference>
<dbReference type="Pfam" id="PF20479">
    <property type="entry name" value="TMEM128"/>
    <property type="match status" value="1"/>
</dbReference>
<dbReference type="KEGG" id="tps:THAPSDRAFT_4679"/>
<feature type="compositionally biased region" description="Basic and acidic residues" evidence="1">
    <location>
        <begin position="9"/>
        <end position="27"/>
    </location>
</feature>
<feature type="transmembrane region" description="Helical" evidence="2">
    <location>
        <begin position="128"/>
        <end position="153"/>
    </location>
</feature>
<dbReference type="eggNOG" id="ENOG502S1N7">
    <property type="taxonomic scope" value="Eukaryota"/>
</dbReference>
<keyword evidence="2" id="KW-0812">Transmembrane</keyword>
<dbReference type="PANTHER" id="PTHR31134">
    <property type="entry name" value="TRANSMEMBRANE PROTEIN 128"/>
    <property type="match status" value="1"/>
</dbReference>
<keyword evidence="2" id="KW-1133">Transmembrane helix</keyword>
<reference evidence="3 4" key="1">
    <citation type="journal article" date="2004" name="Science">
        <title>The genome of the diatom Thalassiosira pseudonana: ecology, evolution, and metabolism.</title>
        <authorList>
            <person name="Armbrust E.V."/>
            <person name="Berges J.A."/>
            <person name="Bowler C."/>
            <person name="Green B.R."/>
            <person name="Martinez D."/>
            <person name="Putnam N.H."/>
            <person name="Zhou S."/>
            <person name="Allen A.E."/>
            <person name="Apt K.E."/>
            <person name="Bechner M."/>
            <person name="Brzezinski M.A."/>
            <person name="Chaal B.K."/>
            <person name="Chiovitti A."/>
            <person name="Davis A.K."/>
            <person name="Demarest M.S."/>
            <person name="Detter J.C."/>
            <person name="Glavina T."/>
            <person name="Goodstein D."/>
            <person name="Hadi M.Z."/>
            <person name="Hellsten U."/>
            <person name="Hildebrand M."/>
            <person name="Jenkins B.D."/>
            <person name="Jurka J."/>
            <person name="Kapitonov V.V."/>
            <person name="Kroger N."/>
            <person name="Lau W.W."/>
            <person name="Lane T.W."/>
            <person name="Larimer F.W."/>
            <person name="Lippmeier J.C."/>
            <person name="Lucas S."/>
            <person name="Medina M."/>
            <person name="Montsant A."/>
            <person name="Obornik M."/>
            <person name="Parker M.S."/>
            <person name="Palenik B."/>
            <person name="Pazour G.J."/>
            <person name="Richardson P.M."/>
            <person name="Rynearson T.A."/>
            <person name="Saito M.A."/>
            <person name="Schwartz D.C."/>
            <person name="Thamatrakoln K."/>
            <person name="Valentin K."/>
            <person name="Vardi A."/>
            <person name="Wilkerson F.P."/>
            <person name="Rokhsar D.S."/>
        </authorList>
    </citation>
    <scope>NUCLEOTIDE SEQUENCE [LARGE SCALE GENOMIC DNA]</scope>
    <source>
        <strain evidence="3 4">CCMP1335</strain>
    </source>
</reference>
<dbReference type="InterPro" id="IPR033579">
    <property type="entry name" value="TMEM128"/>
</dbReference>
<reference evidence="3 4" key="2">
    <citation type="journal article" date="2008" name="Nature">
        <title>The Phaeodactylum genome reveals the evolutionary history of diatom genomes.</title>
        <authorList>
            <person name="Bowler C."/>
            <person name="Allen A.E."/>
            <person name="Badger J.H."/>
            <person name="Grimwood J."/>
            <person name="Jabbari K."/>
            <person name="Kuo A."/>
            <person name="Maheswari U."/>
            <person name="Martens C."/>
            <person name="Maumus F."/>
            <person name="Otillar R.P."/>
            <person name="Rayko E."/>
            <person name="Salamov A."/>
            <person name="Vandepoele K."/>
            <person name="Beszteri B."/>
            <person name="Gruber A."/>
            <person name="Heijde M."/>
            <person name="Katinka M."/>
            <person name="Mock T."/>
            <person name="Valentin K."/>
            <person name="Verret F."/>
            <person name="Berges J.A."/>
            <person name="Brownlee C."/>
            <person name="Cadoret J.P."/>
            <person name="Chiovitti A."/>
            <person name="Choi C.J."/>
            <person name="Coesel S."/>
            <person name="De Martino A."/>
            <person name="Detter J.C."/>
            <person name="Durkin C."/>
            <person name="Falciatore A."/>
            <person name="Fournet J."/>
            <person name="Haruta M."/>
            <person name="Huysman M.J."/>
            <person name="Jenkins B.D."/>
            <person name="Jiroutova K."/>
            <person name="Jorgensen R.E."/>
            <person name="Joubert Y."/>
            <person name="Kaplan A."/>
            <person name="Kroger N."/>
            <person name="Kroth P.G."/>
            <person name="La Roche J."/>
            <person name="Lindquist E."/>
            <person name="Lommer M."/>
            <person name="Martin-Jezequel V."/>
            <person name="Lopez P.J."/>
            <person name="Lucas S."/>
            <person name="Mangogna M."/>
            <person name="McGinnis K."/>
            <person name="Medlin L.K."/>
            <person name="Montsant A."/>
            <person name="Oudot-Le Secq M.P."/>
            <person name="Napoli C."/>
            <person name="Obornik M."/>
            <person name="Parker M.S."/>
            <person name="Petit J.L."/>
            <person name="Porcel B.M."/>
            <person name="Poulsen N."/>
            <person name="Robison M."/>
            <person name="Rychlewski L."/>
            <person name="Rynearson T.A."/>
            <person name="Schmutz J."/>
            <person name="Shapiro H."/>
            <person name="Siaut M."/>
            <person name="Stanley M."/>
            <person name="Sussman M.R."/>
            <person name="Taylor A.R."/>
            <person name="Vardi A."/>
            <person name="von Dassow P."/>
            <person name="Vyverman W."/>
            <person name="Willis A."/>
            <person name="Wyrwicz L.S."/>
            <person name="Rokhsar D.S."/>
            <person name="Weissenbach J."/>
            <person name="Armbrust E.V."/>
            <person name="Green B.R."/>
            <person name="Van de Peer Y."/>
            <person name="Grigoriev I.V."/>
        </authorList>
    </citation>
    <scope>NUCLEOTIDE SEQUENCE [LARGE SCALE GENOMIC DNA]</scope>
    <source>
        <strain evidence="3 4">CCMP1335</strain>
    </source>
</reference>
<dbReference type="GeneID" id="7443720"/>
<feature type="transmembrane region" description="Helical" evidence="2">
    <location>
        <begin position="159"/>
        <end position="182"/>
    </location>
</feature>
<keyword evidence="2" id="KW-0472">Membrane</keyword>
<organism evidence="3 4">
    <name type="scientific">Thalassiosira pseudonana</name>
    <name type="common">Marine diatom</name>
    <name type="synonym">Cyclotella nana</name>
    <dbReference type="NCBI Taxonomy" id="35128"/>
    <lineage>
        <taxon>Eukaryota</taxon>
        <taxon>Sar</taxon>
        <taxon>Stramenopiles</taxon>
        <taxon>Ochrophyta</taxon>
        <taxon>Bacillariophyta</taxon>
        <taxon>Coscinodiscophyceae</taxon>
        <taxon>Thalassiosirophycidae</taxon>
        <taxon>Thalassiosirales</taxon>
        <taxon>Thalassiosiraceae</taxon>
        <taxon>Thalassiosira</taxon>
    </lineage>
</organism>
<accession>B8BZZ6</accession>
<feature type="region of interest" description="Disordered" evidence="1">
    <location>
        <begin position="1"/>
        <end position="45"/>
    </location>
</feature>
<name>B8BZZ6_THAPS</name>
<dbReference type="OMA" id="KESGWFV"/>
<feature type="transmembrane region" description="Helical" evidence="2">
    <location>
        <begin position="85"/>
        <end position="107"/>
    </location>
</feature>
<dbReference type="RefSeq" id="XP_002289896.1">
    <property type="nucleotide sequence ID" value="XM_002289860.1"/>
</dbReference>
<keyword evidence="4" id="KW-1185">Reference proteome</keyword>
<gene>
    <name evidence="3" type="ORF">THAPSDRAFT_4679</name>
</gene>
<dbReference type="PANTHER" id="PTHR31134:SF1">
    <property type="entry name" value="TRANSMEMBRANE PROTEIN 128"/>
    <property type="match status" value="1"/>
</dbReference>
<dbReference type="PaxDb" id="35128-Thaps4679"/>
<dbReference type="HOGENOM" id="CLU_117906_0_0_1"/>
<protein>
    <submittedName>
        <fullName evidence="3">Uncharacterized protein</fullName>
    </submittedName>
</protein>
<dbReference type="InParanoid" id="B8BZZ6"/>
<evidence type="ECO:0000256" key="2">
    <source>
        <dbReference type="SAM" id="Phobius"/>
    </source>
</evidence>
<sequence>MAVSYRRVATSDHADDASASARNRERSSSSGDDDANSSSPPLRSRSERISDKLHALAWVVTAYFIASYTRLFHTLFTDERILRPIFHASLVLFAVNVVLTLYLIVYLPYIKFPKLSLSNTKLSASSSVFWDAYCPNVIPTMTAGGVIGSFLLIRACYPVWGFLTPLILGIVALGAFFSLHFIPWC</sequence>
<dbReference type="AlphaFoldDB" id="B8BZZ6"/>
<evidence type="ECO:0000256" key="1">
    <source>
        <dbReference type="SAM" id="MobiDB-lite"/>
    </source>
</evidence>
<feature type="transmembrane region" description="Helical" evidence="2">
    <location>
        <begin position="53"/>
        <end position="73"/>
    </location>
</feature>
<evidence type="ECO:0000313" key="3">
    <source>
        <dbReference type="EMBL" id="EED93433.1"/>
    </source>
</evidence>
<dbReference type="Proteomes" id="UP000001449">
    <property type="component" value="Chromosome 4"/>
</dbReference>
<proteinExistence type="predicted"/>